<dbReference type="InterPro" id="IPR000330">
    <property type="entry name" value="SNF2_N"/>
</dbReference>
<dbReference type="InterPro" id="IPR027417">
    <property type="entry name" value="P-loop_NTPase"/>
</dbReference>
<dbReference type="PANTHER" id="PTHR45626">
    <property type="entry name" value="TRANSCRIPTION TERMINATION FACTOR 2-RELATED"/>
    <property type="match status" value="1"/>
</dbReference>
<feature type="region of interest" description="Disordered" evidence="4">
    <location>
        <begin position="1"/>
        <end position="29"/>
    </location>
</feature>
<sequence length="767" mass="85569">MSQFWNPNKRQRVAYEDQTDSDSRSVYGRAHDDQNEYGIQGTFSGFSGAGIAETEATCRMPCATTQSQDQSSELFISDIQGSVQNVLAPEETVCFGMITHLSASIQTTLGVVPTLPCKVKLSDQAGFEAIDGSLIQGAVKTEFTHITEALLEDKDLELEVYCIDGLSRSARPSLHTRVYPCTISITIYGPIGAFEEVGTYFQDEGIYLQDPVNAELHCRYLNPHRLSSVCTDTIIWTSDLHNKHHQLLHLKERRVESAMLDIFESNEDLAEAPQPRGIRTPLEKHQRQALTFMLRRERGWGYAMEPPVPDLWDMSETSEGVCFTNMISGLQQLEPPPNFFGGVIADPMGFGKTLAMISLIATDTSCSYTGNVLSNEEVSWLSSASSNLTLVVVPAPMLGTWEAEVASHAMPMAVPMMRFYGSSRAIDYRMMASHGIVLTTYHTVAAEWKSAAKTNAPTHLFDIEWKRIVLDEAHNIKNVQTQMARALGKLQGRSRWAVTGTPIQNHLKDFSALLNFLQVHPYSDQKLFDRDISSLWKDQKEDEAKKRLIRLSRHLLLRRPQKTVILPPRQDLMCPVEFNQAERAFYDEIRNGVIAHLDESMIEAAERTGGRSYLNALHRIEAMKMVCDLGLYYEHRHQTSNALEKSADWGQIAQSSFMKCCEMGPMQCYYCNAEVQPSDFQDAGIAHFAQCLRCVCSSCAMSAMIHGESVKCGHDVPCPIAQVSLESPTDDGVSLTKAVDAHQPMILSTKVANLVGQIHALPQGTKR</sequence>
<dbReference type="InterPro" id="IPR014001">
    <property type="entry name" value="Helicase_ATP-bd"/>
</dbReference>
<name>A0A8K0X7L3_9PEZI</name>
<dbReference type="AlphaFoldDB" id="A0A8K0X7L3"/>
<evidence type="ECO:0000259" key="5">
    <source>
        <dbReference type="PROSITE" id="PS51192"/>
    </source>
</evidence>
<dbReference type="InterPro" id="IPR038718">
    <property type="entry name" value="SNF2-like_sf"/>
</dbReference>
<keyword evidence="2" id="KW-0378">Hydrolase</keyword>
<keyword evidence="3" id="KW-0067">ATP-binding</keyword>
<evidence type="ECO:0000256" key="4">
    <source>
        <dbReference type="SAM" id="MobiDB-lite"/>
    </source>
</evidence>
<evidence type="ECO:0000313" key="6">
    <source>
        <dbReference type="EMBL" id="KAH7374986.1"/>
    </source>
</evidence>
<dbReference type="PROSITE" id="PS51192">
    <property type="entry name" value="HELICASE_ATP_BIND_1"/>
    <property type="match status" value="1"/>
</dbReference>
<organism evidence="6 7">
    <name type="scientific">Plectosphaerella cucumerina</name>
    <dbReference type="NCBI Taxonomy" id="40658"/>
    <lineage>
        <taxon>Eukaryota</taxon>
        <taxon>Fungi</taxon>
        <taxon>Dikarya</taxon>
        <taxon>Ascomycota</taxon>
        <taxon>Pezizomycotina</taxon>
        <taxon>Sordariomycetes</taxon>
        <taxon>Hypocreomycetidae</taxon>
        <taxon>Glomerellales</taxon>
        <taxon>Plectosphaerellaceae</taxon>
        <taxon>Plectosphaerella</taxon>
    </lineage>
</organism>
<dbReference type="GO" id="GO:0008094">
    <property type="term" value="F:ATP-dependent activity, acting on DNA"/>
    <property type="evidence" value="ECO:0007669"/>
    <property type="project" value="TreeGrafter"/>
</dbReference>
<proteinExistence type="predicted"/>
<dbReference type="Gene3D" id="3.40.50.10810">
    <property type="entry name" value="Tandem AAA-ATPase domain"/>
    <property type="match status" value="1"/>
</dbReference>
<comment type="caution">
    <text evidence="6">The sequence shown here is derived from an EMBL/GenBank/DDBJ whole genome shotgun (WGS) entry which is preliminary data.</text>
</comment>
<dbReference type="GO" id="GO:0005524">
    <property type="term" value="F:ATP binding"/>
    <property type="evidence" value="ECO:0007669"/>
    <property type="project" value="UniProtKB-KW"/>
</dbReference>
<gene>
    <name evidence="6" type="ORF">B0T11DRAFT_4773</name>
</gene>
<evidence type="ECO:0000313" key="7">
    <source>
        <dbReference type="Proteomes" id="UP000813385"/>
    </source>
</evidence>
<evidence type="ECO:0000256" key="3">
    <source>
        <dbReference type="ARBA" id="ARBA00022840"/>
    </source>
</evidence>
<dbReference type="PANTHER" id="PTHR45626:SF22">
    <property type="entry name" value="DNA REPAIR PROTEIN RAD5"/>
    <property type="match status" value="1"/>
</dbReference>
<dbReference type="OrthoDB" id="448448at2759"/>
<feature type="domain" description="Helicase ATP-binding" evidence="5">
    <location>
        <begin position="333"/>
        <end position="520"/>
    </location>
</feature>
<dbReference type="Proteomes" id="UP000813385">
    <property type="component" value="Unassembled WGS sequence"/>
</dbReference>
<dbReference type="InterPro" id="IPR050628">
    <property type="entry name" value="SNF2_RAD54_helicase_TF"/>
</dbReference>
<protein>
    <submittedName>
        <fullName evidence="6">SNF2 family N-terminal domain-containing protein</fullName>
    </submittedName>
</protein>
<keyword evidence="1" id="KW-0547">Nucleotide-binding</keyword>
<dbReference type="EMBL" id="JAGPXD010000001">
    <property type="protein sequence ID" value="KAH7374986.1"/>
    <property type="molecule type" value="Genomic_DNA"/>
</dbReference>
<dbReference type="SUPFAM" id="SSF52540">
    <property type="entry name" value="P-loop containing nucleoside triphosphate hydrolases"/>
    <property type="match status" value="1"/>
</dbReference>
<dbReference type="CDD" id="cd18008">
    <property type="entry name" value="DEXDc_SHPRH-like"/>
    <property type="match status" value="1"/>
</dbReference>
<dbReference type="GO" id="GO:0016787">
    <property type="term" value="F:hydrolase activity"/>
    <property type="evidence" value="ECO:0007669"/>
    <property type="project" value="UniProtKB-KW"/>
</dbReference>
<dbReference type="Pfam" id="PF00176">
    <property type="entry name" value="SNF2-rel_dom"/>
    <property type="match status" value="1"/>
</dbReference>
<evidence type="ECO:0000256" key="1">
    <source>
        <dbReference type="ARBA" id="ARBA00022741"/>
    </source>
</evidence>
<dbReference type="SMART" id="SM00487">
    <property type="entry name" value="DEXDc"/>
    <property type="match status" value="1"/>
</dbReference>
<dbReference type="GO" id="GO:0005634">
    <property type="term" value="C:nucleus"/>
    <property type="evidence" value="ECO:0007669"/>
    <property type="project" value="TreeGrafter"/>
</dbReference>
<reference evidence="6" key="1">
    <citation type="journal article" date="2021" name="Nat. Commun.">
        <title>Genetic determinants of endophytism in the Arabidopsis root mycobiome.</title>
        <authorList>
            <person name="Mesny F."/>
            <person name="Miyauchi S."/>
            <person name="Thiergart T."/>
            <person name="Pickel B."/>
            <person name="Atanasova L."/>
            <person name="Karlsson M."/>
            <person name="Huettel B."/>
            <person name="Barry K.W."/>
            <person name="Haridas S."/>
            <person name="Chen C."/>
            <person name="Bauer D."/>
            <person name="Andreopoulos W."/>
            <person name="Pangilinan J."/>
            <person name="LaButti K."/>
            <person name="Riley R."/>
            <person name="Lipzen A."/>
            <person name="Clum A."/>
            <person name="Drula E."/>
            <person name="Henrissat B."/>
            <person name="Kohler A."/>
            <person name="Grigoriev I.V."/>
            <person name="Martin F.M."/>
            <person name="Hacquard S."/>
        </authorList>
    </citation>
    <scope>NUCLEOTIDE SEQUENCE</scope>
    <source>
        <strain evidence="6">MPI-CAGE-AT-0016</strain>
    </source>
</reference>
<dbReference type="GO" id="GO:0006281">
    <property type="term" value="P:DNA repair"/>
    <property type="evidence" value="ECO:0007669"/>
    <property type="project" value="TreeGrafter"/>
</dbReference>
<keyword evidence="7" id="KW-1185">Reference proteome</keyword>
<accession>A0A8K0X7L3</accession>
<evidence type="ECO:0000256" key="2">
    <source>
        <dbReference type="ARBA" id="ARBA00022801"/>
    </source>
</evidence>